<accession>A0A3N7IUZ2</accession>
<dbReference type="InterPro" id="IPR001242">
    <property type="entry name" value="Condensation_dom"/>
</dbReference>
<dbReference type="PANTHER" id="PTHR45527:SF10">
    <property type="entry name" value="PYOCHELIN SYNTHASE PCHF"/>
    <property type="match status" value="1"/>
</dbReference>
<dbReference type="Gene3D" id="2.30.38.10">
    <property type="entry name" value="Luciferase, Domain 3"/>
    <property type="match status" value="1"/>
</dbReference>
<dbReference type="Proteomes" id="UP000267464">
    <property type="component" value="Unassembled WGS sequence"/>
</dbReference>
<dbReference type="GO" id="GO:0005737">
    <property type="term" value="C:cytoplasm"/>
    <property type="evidence" value="ECO:0007669"/>
    <property type="project" value="TreeGrafter"/>
</dbReference>
<dbReference type="InterPro" id="IPR020845">
    <property type="entry name" value="AMP-binding_CS"/>
</dbReference>
<dbReference type="PROSITE" id="PS50075">
    <property type="entry name" value="CARRIER"/>
    <property type="match status" value="1"/>
</dbReference>
<dbReference type="PANTHER" id="PTHR45527">
    <property type="entry name" value="NONRIBOSOMAL PEPTIDE SYNTHETASE"/>
    <property type="match status" value="1"/>
</dbReference>
<dbReference type="InterPro" id="IPR029058">
    <property type="entry name" value="AB_hydrolase_fold"/>
</dbReference>
<dbReference type="InterPro" id="IPR045851">
    <property type="entry name" value="AMP-bd_C_sf"/>
</dbReference>
<dbReference type="GO" id="GO:0044550">
    <property type="term" value="P:secondary metabolite biosynthetic process"/>
    <property type="evidence" value="ECO:0007669"/>
    <property type="project" value="TreeGrafter"/>
</dbReference>
<sequence>MTLDSLMRELAERGVRVGVANGELKVTAARNALTDELKSELRRLKGDILAALQSAPADADAAMPACRLRPEDRLEPFPFSDLQMAFYMADNPYLEYHVRPHYYVETDCDGLDVDRYLWALNKALHRHRGEVVMVVDDGHLAVMPEVPLVQCPINDWRHLDEAEAKHRLAELRSKGSRQQLPLGRWPWFDLQISHWREAGRERTRIHFNHNNFYTDGYGATVLQREVDRLYENPQLELPPLTLTIRDAILALHDLADSPAGERARRYWLDRLPELPGPPELPMTSANKRVRSQLQRREGYLTAEQWDRFKTHAGRCGLTPTGAIACAYAEILSAWSGSQHFILSNMVTRRLPIHPEVMQIVGNFASLYPLEVDLRGGTFAQKALRLQQQMMRDAAHREWGGMQVMQAMNRMSGSMGTVPCPFVIGSGLFMEKYKKADFGCLETAQTVMDHQFWELNDGRYFYVWDLLEEFFPAGMINAMWRAFAALLENLAADGEAWQSTRLDIAPAAEPAILGANYETMDAGLLHHGLDLALRRQPKKAAVRSPQGALSYAALDAWSAGIAAELTRCEVAAGELVAIVMERGPAIVASSVGILRAGAAYVPVDPGLPAERLRYMLENSRARIALTSAEHRARIDWPAGLRVVVVEQAPPASSAARVPAPATAPTDLAYVIYTSGSTGRPKGVMIDHRGARNTVVDINDRFGITRDDVVFGVSSFSFDLSVYDVFGVLEAGATVVYPDPASALNPGHWLDLMDSEGVTVWNSAPPLMGLLVETALRRGQTLPHLRIVMLSGDWIPVELPEQIRQIAPQARIYSLGGATEASIWSIYYEIGQVEAGWTRIPYGKPLAKQAWHVRDAQNRPTPTWTVGDLYISGIGLAQGYWADEEKTQASFITDPLTSQRLYRTGDRGRYLPDGNIEFMGRADTQVKIQGHRIELGEIETVLNACPLVKEAAVLVRSPGGASVAGPGLKELVGCAVLRQPAPRNDEEAAGVIEQLRAALRHQLPAYMVPPVWMLLEQMPLSSNGKLDRIALGRQAAGARRSEAGRAERLAPRTPTEVTLAELWKRVLRLDSVGIRDDFFESGGQSIDAVRYVALVQESLGRLLSLGDVWEHRTIESQAAMLDLPEDEAVRGNLMRLGRTGQGRPYFMVHPAGGQSVGYYELAGLLERPSYGFVAHAEEAAGAELSSIEAIAHRYVTQLKQEQPRGPYSLVGWSSGGCIAFAMAHELERGGDVVDQLTLIDCPAPVVHDPIGDEMMLHGFIEDLNLGVSLAGLQDGIDASLPLARRFEQVVARLTARGSIALDAGPLLAIYRVFHAVVTAVRAYWPGRVAANLLVLRASQGEVSEFAGHPHTARADWGWSLLTTGQVHTRRITGSHYTVLGKPGVVQIADVLQAPVGITPTHAAQAPLEI</sequence>
<dbReference type="InterPro" id="IPR044894">
    <property type="entry name" value="TubC_N_sf"/>
</dbReference>
<dbReference type="SUPFAM" id="SSF53474">
    <property type="entry name" value="alpha/beta-Hydrolases"/>
    <property type="match status" value="1"/>
</dbReference>
<dbReference type="FunFam" id="3.40.50.12780:FF:000012">
    <property type="entry name" value="Non-ribosomal peptide synthetase"/>
    <property type="match status" value="1"/>
</dbReference>
<dbReference type="NCBIfam" id="TIGR01733">
    <property type="entry name" value="AA-adenyl-dom"/>
    <property type="match status" value="1"/>
</dbReference>
<reference evidence="4 5" key="1">
    <citation type="submission" date="2018-08" db="EMBL/GenBank/DDBJ databases">
        <authorList>
            <person name="Khan S.A."/>
            <person name="Jeon C.O."/>
            <person name="Chun B.H."/>
            <person name="Jeong S.E."/>
        </authorList>
    </citation>
    <scope>NUCLEOTIDE SEQUENCE [LARGE SCALE GENOMIC DNA]</scope>
    <source>
        <strain evidence="4 5">S-16</strain>
    </source>
</reference>
<evidence type="ECO:0000313" key="5">
    <source>
        <dbReference type="Proteomes" id="UP000267464"/>
    </source>
</evidence>
<protein>
    <submittedName>
        <fullName evidence="4">Amino acid adenylation domain-containing protein</fullName>
    </submittedName>
</protein>
<dbReference type="InterPro" id="IPR000873">
    <property type="entry name" value="AMP-dep_synth/lig_dom"/>
</dbReference>
<dbReference type="SUPFAM" id="SSF56801">
    <property type="entry name" value="Acetyl-CoA synthetase-like"/>
    <property type="match status" value="1"/>
</dbReference>
<dbReference type="PROSITE" id="PS00455">
    <property type="entry name" value="AMP_BINDING"/>
    <property type="match status" value="1"/>
</dbReference>
<dbReference type="FunFam" id="3.40.50.980:FF:000001">
    <property type="entry name" value="Non-ribosomal peptide synthetase"/>
    <property type="match status" value="1"/>
</dbReference>
<comment type="pathway">
    <text evidence="1">Siderophore biosynthesis.</text>
</comment>
<dbReference type="Gene3D" id="1.10.1200.10">
    <property type="entry name" value="ACP-like"/>
    <property type="match status" value="1"/>
</dbReference>
<dbReference type="InterPro" id="IPR001031">
    <property type="entry name" value="Thioesterase"/>
</dbReference>
<dbReference type="Gene3D" id="3.30.559.30">
    <property type="entry name" value="Nonribosomal peptide synthetase, condensation domain"/>
    <property type="match status" value="1"/>
</dbReference>
<dbReference type="InterPro" id="IPR020459">
    <property type="entry name" value="AMP-binding"/>
</dbReference>
<dbReference type="Pfam" id="PF00668">
    <property type="entry name" value="Condensation"/>
    <property type="match status" value="1"/>
</dbReference>
<dbReference type="PRINTS" id="PR00154">
    <property type="entry name" value="AMPBINDING"/>
</dbReference>
<dbReference type="Gene3D" id="1.10.10.1830">
    <property type="entry name" value="Non-ribosomal peptide synthase, adenylation domain"/>
    <property type="match status" value="1"/>
</dbReference>
<dbReference type="Pfam" id="PF13193">
    <property type="entry name" value="AMP-binding_C"/>
    <property type="match status" value="1"/>
</dbReference>
<dbReference type="InterPro" id="IPR009081">
    <property type="entry name" value="PP-bd_ACP"/>
</dbReference>
<dbReference type="Pfam" id="PF00550">
    <property type="entry name" value="PP-binding"/>
    <property type="match status" value="1"/>
</dbReference>
<dbReference type="SUPFAM" id="SSF52777">
    <property type="entry name" value="CoA-dependent acyltransferases"/>
    <property type="match status" value="2"/>
</dbReference>
<dbReference type="GO" id="GO:0031177">
    <property type="term" value="F:phosphopantetheine binding"/>
    <property type="evidence" value="ECO:0007669"/>
    <property type="project" value="TreeGrafter"/>
</dbReference>
<dbReference type="InterPro" id="IPR023213">
    <property type="entry name" value="CAT-like_dom_sf"/>
</dbReference>
<reference evidence="4 5" key="2">
    <citation type="submission" date="2018-12" db="EMBL/GenBank/DDBJ databases">
        <title>Rhizobacter gummiphilus sp. nov., a rubber-degrading bacterium isolated from the soil of a botanical garden in Japan.</title>
        <authorList>
            <person name="Shunsuke S.S."/>
        </authorList>
    </citation>
    <scope>NUCLEOTIDE SEQUENCE [LARGE SCALE GENOMIC DNA]</scope>
    <source>
        <strain evidence="4 5">S-16</strain>
    </source>
</reference>
<dbReference type="Pfam" id="PF00501">
    <property type="entry name" value="AMP-binding"/>
    <property type="match status" value="1"/>
</dbReference>
<dbReference type="Gene3D" id="3.30.300.30">
    <property type="match status" value="1"/>
</dbReference>
<dbReference type="InterPro" id="IPR041464">
    <property type="entry name" value="TubC_N"/>
</dbReference>
<evidence type="ECO:0000313" key="4">
    <source>
        <dbReference type="EMBL" id="RQP22642.1"/>
    </source>
</evidence>
<name>A0A3N7IUZ2_9BURK</name>
<keyword evidence="2" id="KW-0436">Ligase</keyword>
<organism evidence="4 5">
    <name type="scientific">Piscinibacter terrae</name>
    <dbReference type="NCBI Taxonomy" id="2496871"/>
    <lineage>
        <taxon>Bacteria</taxon>
        <taxon>Pseudomonadati</taxon>
        <taxon>Pseudomonadota</taxon>
        <taxon>Betaproteobacteria</taxon>
        <taxon>Burkholderiales</taxon>
        <taxon>Sphaerotilaceae</taxon>
        <taxon>Piscinibacter</taxon>
    </lineage>
</organism>
<dbReference type="InterPro" id="IPR036736">
    <property type="entry name" value="ACP-like_sf"/>
</dbReference>
<dbReference type="InterPro" id="IPR010071">
    <property type="entry name" value="AA_adenyl_dom"/>
</dbReference>
<dbReference type="Pfam" id="PF18563">
    <property type="entry name" value="TubC_N"/>
    <property type="match status" value="1"/>
</dbReference>
<evidence type="ECO:0000256" key="1">
    <source>
        <dbReference type="ARBA" id="ARBA00004924"/>
    </source>
</evidence>
<dbReference type="Pfam" id="PF00975">
    <property type="entry name" value="Thioesterase"/>
    <property type="match status" value="1"/>
</dbReference>
<dbReference type="SUPFAM" id="SSF47336">
    <property type="entry name" value="ACP-like"/>
    <property type="match status" value="1"/>
</dbReference>
<feature type="domain" description="Carrier" evidence="3">
    <location>
        <begin position="1048"/>
        <end position="1123"/>
    </location>
</feature>
<keyword evidence="5" id="KW-1185">Reference proteome</keyword>
<dbReference type="GO" id="GO:0043041">
    <property type="term" value="P:amino acid activation for nonribosomal peptide biosynthetic process"/>
    <property type="evidence" value="ECO:0007669"/>
    <property type="project" value="TreeGrafter"/>
</dbReference>
<comment type="caution">
    <text evidence="4">The sequence shown here is derived from an EMBL/GenBank/DDBJ whole genome shotgun (WGS) entry which is preliminary data.</text>
</comment>
<proteinExistence type="predicted"/>
<dbReference type="EMBL" id="QUSW01000006">
    <property type="protein sequence ID" value="RQP22642.1"/>
    <property type="molecule type" value="Genomic_DNA"/>
</dbReference>
<evidence type="ECO:0000256" key="2">
    <source>
        <dbReference type="ARBA" id="ARBA00022598"/>
    </source>
</evidence>
<dbReference type="Gene3D" id="3.40.50.1820">
    <property type="entry name" value="alpha/beta hydrolase"/>
    <property type="match status" value="1"/>
</dbReference>
<gene>
    <name evidence="4" type="ORF">DZC73_20250</name>
</gene>
<dbReference type="GO" id="GO:0016874">
    <property type="term" value="F:ligase activity"/>
    <property type="evidence" value="ECO:0007669"/>
    <property type="project" value="UniProtKB-KW"/>
</dbReference>
<dbReference type="Gene3D" id="3.30.559.10">
    <property type="entry name" value="Chloramphenicol acetyltransferase-like domain"/>
    <property type="match status" value="1"/>
</dbReference>
<dbReference type="Gene3D" id="3.40.50.980">
    <property type="match status" value="2"/>
</dbReference>
<evidence type="ECO:0000259" key="3">
    <source>
        <dbReference type="PROSITE" id="PS50075"/>
    </source>
</evidence>
<dbReference type="InterPro" id="IPR025110">
    <property type="entry name" value="AMP-bd_C"/>
</dbReference>